<keyword evidence="2" id="KW-1185">Reference proteome</keyword>
<dbReference type="Proteomes" id="UP001152622">
    <property type="component" value="Chromosome 6"/>
</dbReference>
<dbReference type="AlphaFoldDB" id="A0A9Q1FGN5"/>
<gene>
    <name evidence="1" type="ORF">SKAU_G00205340</name>
</gene>
<organism evidence="1 2">
    <name type="scientific">Synaphobranchus kaupii</name>
    <name type="common">Kaup's arrowtooth eel</name>
    <dbReference type="NCBI Taxonomy" id="118154"/>
    <lineage>
        <taxon>Eukaryota</taxon>
        <taxon>Metazoa</taxon>
        <taxon>Chordata</taxon>
        <taxon>Craniata</taxon>
        <taxon>Vertebrata</taxon>
        <taxon>Euteleostomi</taxon>
        <taxon>Actinopterygii</taxon>
        <taxon>Neopterygii</taxon>
        <taxon>Teleostei</taxon>
        <taxon>Anguilliformes</taxon>
        <taxon>Synaphobranchidae</taxon>
        <taxon>Synaphobranchus</taxon>
    </lineage>
</organism>
<protein>
    <submittedName>
        <fullName evidence="1">Uncharacterized protein</fullName>
    </submittedName>
</protein>
<sequence length="71" mass="7923">MLEGMLILSPLISFTGRCSGRTSKPRTAKSINHLILLLTAPCWSDAEQQLCWSTGRVHSKVRSPDLLTWNV</sequence>
<proteinExistence type="predicted"/>
<reference evidence="1" key="1">
    <citation type="journal article" date="2023" name="Science">
        <title>Genome structures resolve the early diversification of teleost fishes.</title>
        <authorList>
            <person name="Parey E."/>
            <person name="Louis A."/>
            <person name="Montfort J."/>
            <person name="Bouchez O."/>
            <person name="Roques C."/>
            <person name="Iampietro C."/>
            <person name="Lluch J."/>
            <person name="Castinel A."/>
            <person name="Donnadieu C."/>
            <person name="Desvignes T."/>
            <person name="Floi Bucao C."/>
            <person name="Jouanno E."/>
            <person name="Wen M."/>
            <person name="Mejri S."/>
            <person name="Dirks R."/>
            <person name="Jansen H."/>
            <person name="Henkel C."/>
            <person name="Chen W.J."/>
            <person name="Zahm M."/>
            <person name="Cabau C."/>
            <person name="Klopp C."/>
            <person name="Thompson A.W."/>
            <person name="Robinson-Rechavi M."/>
            <person name="Braasch I."/>
            <person name="Lecointre G."/>
            <person name="Bobe J."/>
            <person name="Postlethwait J.H."/>
            <person name="Berthelot C."/>
            <person name="Roest Crollius H."/>
            <person name="Guiguen Y."/>
        </authorList>
    </citation>
    <scope>NUCLEOTIDE SEQUENCE</scope>
    <source>
        <strain evidence="1">WJC10195</strain>
    </source>
</reference>
<comment type="caution">
    <text evidence="1">The sequence shown here is derived from an EMBL/GenBank/DDBJ whole genome shotgun (WGS) entry which is preliminary data.</text>
</comment>
<evidence type="ECO:0000313" key="2">
    <source>
        <dbReference type="Proteomes" id="UP001152622"/>
    </source>
</evidence>
<name>A0A9Q1FGN5_SYNKA</name>
<accession>A0A9Q1FGN5</accession>
<evidence type="ECO:0000313" key="1">
    <source>
        <dbReference type="EMBL" id="KAJ8357740.1"/>
    </source>
</evidence>
<dbReference type="EMBL" id="JAINUF010000006">
    <property type="protein sequence ID" value="KAJ8357740.1"/>
    <property type="molecule type" value="Genomic_DNA"/>
</dbReference>